<gene>
    <name evidence="2" type="ORF">NCTC13533_03359</name>
</gene>
<dbReference type="EMBL" id="UFVQ01000003">
    <property type="protein sequence ID" value="STD02823.1"/>
    <property type="molecule type" value="Genomic_DNA"/>
</dbReference>
<dbReference type="Pfam" id="PF14414">
    <property type="entry name" value="WHH"/>
    <property type="match status" value="1"/>
</dbReference>
<dbReference type="STRING" id="297244.SAMN05421639_104744"/>
<dbReference type="Gene3D" id="2.180.10.10">
    <property type="entry name" value="RHS repeat-associated core"/>
    <property type="match status" value="1"/>
</dbReference>
<evidence type="ECO:0000313" key="3">
    <source>
        <dbReference type="Proteomes" id="UP000255224"/>
    </source>
</evidence>
<dbReference type="InterPro" id="IPR022385">
    <property type="entry name" value="Rhs_assc_core"/>
</dbReference>
<dbReference type="InterPro" id="IPR045619">
    <property type="entry name" value="DUF6443"/>
</dbReference>
<sequence>MITPNEKIKTQTRMKSEKIKMKNHFSLFTFLFSFTTVFAQTNLSTTENYVYTKNCLDADCIKKSETVQYFDGLGRPIQTVAIKATPLGRDVVMPVEYDSKGREAKSYLPVPQAGTMNGAIYTNPLGNASSAGYGNEKIYSEKIYDNIYTGRVNQMVSAGTIWSQKPVNMTYNTNADGEVKKYVLTTDWTEGRTNSAIGLTGSYALNQLNKTSITDQDGNTTTEFQNGEGQTILVRKNDGQQNVDTYYLYNEFGQLAYVIPPLAVSETIPDQALLDKLCYQYRYDGLGRLVEKKVPGKGWEYMVYDKADRLILAQDAVMKSQNKWTLTKYDKWGRVIYTGMITGGERITLQNLIKDLVITESLNTGGFTQSGMTVYYTNDYFPSDTKSILSVNYYDTYPNYSFNPAFPTTILGQAIMTDNQNASVNTQAMPTLGLVKNMEDDNWTKSYVYYDKKGRSVGTYTINHLGGYTRTETELDFAGVAKQSKVYHKRLTTDTEKVISQSFEYDNQNRMMKHRHQVDSGPVELLTENTYNELSQLSNKKVGGGLESIDYQYDIRGALTKVNDPAALGTRLFGYSLKYQNPEYANVAPGKSNGNISEVDWKSASDGILKRYSYVYDPLNRLKDAIYAEPGSTVPHNNNYNEYVTYDLHGNIKTLQRNAFPVFGTTSTLVDNLVYEYTGNRLDKVIENAMNDTGYEGGNNVIDYDVNGNMTTMKDKGIQSIGYNFLNLPDHYAITQTTILGTNSYSLDYLYRADGTKLRKTYFAPSSRRGSSDTTSITDYLDGFQYSYNDLGGGLQPCLTCRTESAYEEQAYKKMVIPGGGAPEWKLDFVPTAEGFYSFTENRYIYQYKDHLGNTRVSFARNSAGAPEILDTNNYYPFGLNHTGGNGINSSGFGSWQSYKYNGKELQETGMYDYGARFYMSDLGRWGVIDPLAEASRRFSPYNYALNNPVMFIDPDGRKPRTHDAEEASVMYPKSLWGFFIQGGQKDTTALIDFIAQNNGVGSFQNLVNSAEGGGGGSAPTPKSSTGPGVIERFISWLFGGKKKAGRLEVGQVERVSMSYGQTALFGLIRNANVNANGESPLEQYRSWRDNPSYHAGESWLDRFARNVNSSHMEILRDEGSGGGLMFGGYGSFKNAAGAVEVAEEAVANGNFYSTAFEMVLPDDMYPGVSSYMHFKTANTALEAGMSAEAMSELGIVVPKSSTGTILGKSPTNWVWHHDVGEGVMQLVPKSQHPNIPGGIFWNTLHPGGKGGMSIWGGGYK</sequence>
<dbReference type="InterPro" id="IPR050708">
    <property type="entry name" value="T6SS_VgrG/RHS"/>
</dbReference>
<protein>
    <submittedName>
        <fullName evidence="2">RHS repeat-associated core domain</fullName>
    </submittedName>
</protein>
<organism evidence="2 3">
    <name type="scientific">Chryseobacterium carnipullorum</name>
    <dbReference type="NCBI Taxonomy" id="1124835"/>
    <lineage>
        <taxon>Bacteria</taxon>
        <taxon>Pseudomonadati</taxon>
        <taxon>Bacteroidota</taxon>
        <taxon>Flavobacteriia</taxon>
        <taxon>Flavobacteriales</taxon>
        <taxon>Weeksellaceae</taxon>
        <taxon>Chryseobacterium group</taxon>
        <taxon>Chryseobacterium</taxon>
    </lineage>
</organism>
<name>A0A376E6U3_CHRCU</name>
<dbReference type="PANTHER" id="PTHR32305:SF15">
    <property type="entry name" value="PROTEIN RHSA-RELATED"/>
    <property type="match status" value="1"/>
</dbReference>
<evidence type="ECO:0000313" key="2">
    <source>
        <dbReference type="EMBL" id="STD02823.1"/>
    </source>
</evidence>
<feature type="domain" description="DUF6443" evidence="1">
    <location>
        <begin position="54"/>
        <end position="170"/>
    </location>
</feature>
<reference evidence="2 3" key="1">
    <citation type="submission" date="2018-06" db="EMBL/GenBank/DDBJ databases">
        <authorList>
            <consortium name="Pathogen Informatics"/>
            <person name="Doyle S."/>
        </authorList>
    </citation>
    <scope>NUCLEOTIDE SEQUENCE [LARGE SCALE GENOMIC DNA]</scope>
    <source>
        <strain evidence="2 3">NCTC13533</strain>
    </source>
</reference>
<dbReference type="InterPro" id="IPR032869">
    <property type="entry name" value="WHH_dom_containing"/>
</dbReference>
<dbReference type="AlphaFoldDB" id="A0A376E6U3"/>
<dbReference type="PANTHER" id="PTHR32305">
    <property type="match status" value="1"/>
</dbReference>
<dbReference type="Proteomes" id="UP000255224">
    <property type="component" value="Unassembled WGS sequence"/>
</dbReference>
<evidence type="ECO:0000259" key="1">
    <source>
        <dbReference type="Pfam" id="PF20041"/>
    </source>
</evidence>
<dbReference type="NCBIfam" id="TIGR03696">
    <property type="entry name" value="Rhs_assc_core"/>
    <property type="match status" value="1"/>
</dbReference>
<accession>A0A376E6U3</accession>
<proteinExistence type="predicted"/>
<dbReference type="Pfam" id="PF20041">
    <property type="entry name" value="DUF6443"/>
    <property type="match status" value="1"/>
</dbReference>